<dbReference type="Proteomes" id="UP001066276">
    <property type="component" value="Chromosome 1_1"/>
</dbReference>
<evidence type="ECO:0000313" key="3">
    <source>
        <dbReference type="Proteomes" id="UP001066276"/>
    </source>
</evidence>
<dbReference type="EMBL" id="JANPWB010000001">
    <property type="protein sequence ID" value="KAJ1217505.1"/>
    <property type="molecule type" value="Genomic_DNA"/>
</dbReference>
<reference evidence="2" key="1">
    <citation type="journal article" date="2022" name="bioRxiv">
        <title>Sequencing and chromosome-scale assembly of the giantPleurodeles waltlgenome.</title>
        <authorList>
            <person name="Brown T."/>
            <person name="Elewa A."/>
            <person name="Iarovenko S."/>
            <person name="Subramanian E."/>
            <person name="Araus A.J."/>
            <person name="Petzold A."/>
            <person name="Susuki M."/>
            <person name="Suzuki K.-i.T."/>
            <person name="Hayashi T."/>
            <person name="Toyoda A."/>
            <person name="Oliveira C."/>
            <person name="Osipova E."/>
            <person name="Leigh N.D."/>
            <person name="Simon A."/>
            <person name="Yun M.H."/>
        </authorList>
    </citation>
    <scope>NUCLEOTIDE SEQUENCE</scope>
    <source>
        <strain evidence="2">20211129_DDA</strain>
        <tissue evidence="2">Liver</tissue>
    </source>
</reference>
<keyword evidence="3" id="KW-1185">Reference proteome</keyword>
<protein>
    <submittedName>
        <fullName evidence="2">Uncharacterized protein</fullName>
    </submittedName>
</protein>
<organism evidence="2 3">
    <name type="scientific">Pleurodeles waltl</name>
    <name type="common">Iberian ribbed newt</name>
    <dbReference type="NCBI Taxonomy" id="8319"/>
    <lineage>
        <taxon>Eukaryota</taxon>
        <taxon>Metazoa</taxon>
        <taxon>Chordata</taxon>
        <taxon>Craniata</taxon>
        <taxon>Vertebrata</taxon>
        <taxon>Euteleostomi</taxon>
        <taxon>Amphibia</taxon>
        <taxon>Batrachia</taxon>
        <taxon>Caudata</taxon>
        <taxon>Salamandroidea</taxon>
        <taxon>Salamandridae</taxon>
        <taxon>Pleurodelinae</taxon>
        <taxon>Pleurodeles</taxon>
    </lineage>
</organism>
<accession>A0AAV7WU92</accession>
<dbReference type="AlphaFoldDB" id="A0AAV7WU92"/>
<comment type="caution">
    <text evidence="2">The sequence shown here is derived from an EMBL/GenBank/DDBJ whole genome shotgun (WGS) entry which is preliminary data.</text>
</comment>
<gene>
    <name evidence="2" type="ORF">NDU88_005099</name>
</gene>
<feature type="coiled-coil region" evidence="1">
    <location>
        <begin position="21"/>
        <end position="62"/>
    </location>
</feature>
<keyword evidence="1" id="KW-0175">Coiled coil</keyword>
<evidence type="ECO:0000256" key="1">
    <source>
        <dbReference type="SAM" id="Coils"/>
    </source>
</evidence>
<proteinExistence type="predicted"/>
<evidence type="ECO:0000313" key="2">
    <source>
        <dbReference type="EMBL" id="KAJ1217505.1"/>
    </source>
</evidence>
<sequence>MGYSGRYEGYQAGLWRPGSTIDFLEQTNDSREKELDEHRQELIELRDKNMALRYQLEDLKNRSSCSYILIIGVPLQAASGKLEDYVTCLFLHVPLELADQDIILD</sequence>
<name>A0AAV7WU92_PLEWA</name>